<dbReference type="EMBL" id="AGUE01000135">
    <property type="protein sequence ID" value="EHK98881.1"/>
    <property type="molecule type" value="Genomic_DNA"/>
</dbReference>
<comment type="caution">
    <text evidence="1">The sequence shown here is derived from an EMBL/GenBank/DDBJ whole genome shotgun (WGS) entry which is preliminary data.</text>
</comment>
<evidence type="ECO:0000313" key="1">
    <source>
        <dbReference type="EMBL" id="EHK98881.1"/>
    </source>
</evidence>
<sequence length="74" mass="8063">MEGSDDSVRHIQLVEGWASHHNCYRVEKLLHMMAVVHGSLFHRIVLAPKMAAAGLVDANKPTRTAATTTRVSAA</sequence>
<gene>
    <name evidence="1" type="ORF">M7I_5391</name>
</gene>
<dbReference type="InParanoid" id="H0ERS0"/>
<protein>
    <submittedName>
        <fullName evidence="1">Uncharacterized protein</fullName>
    </submittedName>
</protein>
<proteinExistence type="predicted"/>
<dbReference type="Proteomes" id="UP000005446">
    <property type="component" value="Unassembled WGS sequence"/>
</dbReference>
<dbReference type="AlphaFoldDB" id="H0ERS0"/>
<accession>H0ERS0</accession>
<organism evidence="1 2">
    <name type="scientific">Glarea lozoyensis (strain ATCC 74030 / MF5533)</name>
    <dbReference type="NCBI Taxonomy" id="1104152"/>
    <lineage>
        <taxon>Eukaryota</taxon>
        <taxon>Fungi</taxon>
        <taxon>Dikarya</taxon>
        <taxon>Ascomycota</taxon>
        <taxon>Pezizomycotina</taxon>
        <taxon>Leotiomycetes</taxon>
        <taxon>Helotiales</taxon>
        <taxon>Helotiaceae</taxon>
        <taxon>Glarea</taxon>
    </lineage>
</organism>
<reference evidence="1 2" key="1">
    <citation type="journal article" date="2012" name="Eukaryot. Cell">
        <title>Genome sequence of the fungus Glarea lozoyensis: the first genome sequence of a species from the Helotiaceae family.</title>
        <authorList>
            <person name="Youssar L."/>
            <person name="Gruening B.A."/>
            <person name="Erxleben A."/>
            <person name="Guenther S."/>
            <person name="Huettel W."/>
        </authorList>
    </citation>
    <scope>NUCLEOTIDE SEQUENCE [LARGE SCALE GENOMIC DNA]</scope>
    <source>
        <strain evidence="2">ATCC 74030 / MF5533</strain>
    </source>
</reference>
<name>H0ERS0_GLAL7</name>
<keyword evidence="2" id="KW-1185">Reference proteome</keyword>
<evidence type="ECO:0000313" key="2">
    <source>
        <dbReference type="Proteomes" id="UP000005446"/>
    </source>
</evidence>
<dbReference type="HOGENOM" id="CLU_2688049_0_0_1"/>